<evidence type="ECO:0000256" key="8">
    <source>
        <dbReference type="ARBA" id="ARBA00022771"/>
    </source>
</evidence>
<gene>
    <name evidence="17" type="primary">uvrA</name>
    <name evidence="19" type="ORF">VF08_36200</name>
</gene>
<evidence type="ECO:0000256" key="12">
    <source>
        <dbReference type="ARBA" id="ARBA00023125"/>
    </source>
</evidence>
<dbReference type="InterPro" id="IPR027417">
    <property type="entry name" value="P-loop_NTPase"/>
</dbReference>
<evidence type="ECO:0000313" key="19">
    <source>
        <dbReference type="EMBL" id="PHJ92927.1"/>
    </source>
</evidence>
<keyword evidence="4 17" id="KW-0677">Repeat</keyword>
<comment type="subunit">
    <text evidence="17">Forms a heterotetramer with UvrB during the search for lesions.</text>
</comment>
<keyword evidence="13 17" id="KW-0234">DNA repair</keyword>
<dbReference type="NCBIfam" id="NF001503">
    <property type="entry name" value="PRK00349.1"/>
    <property type="match status" value="1"/>
</dbReference>
<dbReference type="PROSITE" id="PS50893">
    <property type="entry name" value="ABC_TRANSPORTER_2"/>
    <property type="match status" value="1"/>
</dbReference>
<feature type="zinc finger region" description="C4-type" evidence="17">
    <location>
        <begin position="764"/>
        <end position="790"/>
    </location>
</feature>
<dbReference type="Gene3D" id="1.20.1580.10">
    <property type="entry name" value="ABC transporter ATPase like domain"/>
    <property type="match status" value="2"/>
</dbReference>
<dbReference type="InterPro" id="IPR004602">
    <property type="entry name" value="UvrA"/>
</dbReference>
<dbReference type="Gene3D" id="3.40.50.300">
    <property type="entry name" value="P-loop containing nucleotide triphosphate hydrolases"/>
    <property type="match status" value="2"/>
</dbReference>
<comment type="similarity">
    <text evidence="14 17">Belongs to the ABC transporter superfamily. UvrA family.</text>
</comment>
<evidence type="ECO:0000313" key="20">
    <source>
        <dbReference type="Proteomes" id="UP000222310"/>
    </source>
</evidence>
<feature type="zinc finger region" description="C4-type" evidence="17">
    <location>
        <begin position="290"/>
        <end position="317"/>
    </location>
</feature>
<dbReference type="GO" id="GO:0006289">
    <property type="term" value="P:nucleotide-excision repair"/>
    <property type="evidence" value="ECO:0007669"/>
    <property type="project" value="UniProtKB-UniRule"/>
</dbReference>
<keyword evidence="7 17" id="KW-0228">DNA excision</keyword>
<dbReference type="InterPro" id="IPR041552">
    <property type="entry name" value="UvrA_DNA-bd"/>
</dbReference>
<evidence type="ECO:0000256" key="14">
    <source>
        <dbReference type="ARBA" id="ARBA00038000"/>
    </source>
</evidence>
<evidence type="ECO:0000256" key="2">
    <source>
        <dbReference type="ARBA" id="ARBA00022490"/>
    </source>
</evidence>
<accession>A0A9Q5Z4M2</accession>
<keyword evidence="2 17" id="KW-0963">Cytoplasm</keyword>
<dbReference type="PANTHER" id="PTHR43152:SF3">
    <property type="entry name" value="UVRABC SYSTEM PROTEIN A"/>
    <property type="match status" value="1"/>
</dbReference>
<dbReference type="RefSeq" id="WP_180267513.1">
    <property type="nucleotide sequence ID" value="NZ_LAHD01000206.1"/>
</dbReference>
<dbReference type="GO" id="GO:0008270">
    <property type="term" value="F:zinc ion binding"/>
    <property type="evidence" value="ECO:0007669"/>
    <property type="project" value="UniProtKB-UniRule"/>
</dbReference>
<reference evidence="19 20" key="1">
    <citation type="submission" date="2015-02" db="EMBL/GenBank/DDBJ databases">
        <title>Nostoc linckia genome annotation.</title>
        <authorList>
            <person name="Zhou Z."/>
        </authorList>
    </citation>
    <scope>NUCLEOTIDE SEQUENCE [LARGE SCALE GENOMIC DNA]</scope>
    <source>
        <strain evidence="20">z8</strain>
    </source>
</reference>
<proteinExistence type="inferred from homology"/>
<evidence type="ECO:0000256" key="4">
    <source>
        <dbReference type="ARBA" id="ARBA00022737"/>
    </source>
</evidence>
<dbReference type="Pfam" id="PF17755">
    <property type="entry name" value="UvrA_DNA-bind"/>
    <property type="match status" value="1"/>
</dbReference>
<dbReference type="InterPro" id="IPR017871">
    <property type="entry name" value="ABC_transporter-like_CS"/>
</dbReference>
<dbReference type="GO" id="GO:0009432">
    <property type="term" value="P:SOS response"/>
    <property type="evidence" value="ECO:0007669"/>
    <property type="project" value="UniProtKB-UniRule"/>
</dbReference>
<comment type="function">
    <text evidence="17">The UvrABC repair system catalyzes the recognition and processing of DNA lesions. UvrA is an ATPase and a DNA-binding protein. A damage recognition complex composed of 2 UvrA and 2 UvrB subunits scans DNA for abnormalities. When the presence of a lesion has been verified by UvrB, the UvrA molecules dissociate.</text>
</comment>
<keyword evidence="9 17" id="KW-0862">Zinc</keyword>
<dbReference type="PANTHER" id="PTHR43152">
    <property type="entry name" value="UVRABC SYSTEM PROTEIN A"/>
    <property type="match status" value="1"/>
</dbReference>
<comment type="subcellular location">
    <subcellularLocation>
        <location evidence="1 17">Cytoplasm</location>
    </subcellularLocation>
</comment>
<dbReference type="CDD" id="cd03271">
    <property type="entry name" value="ABC_UvrA_II"/>
    <property type="match status" value="1"/>
</dbReference>
<dbReference type="GO" id="GO:0005524">
    <property type="term" value="F:ATP binding"/>
    <property type="evidence" value="ECO:0007669"/>
    <property type="project" value="UniProtKB-UniRule"/>
</dbReference>
<dbReference type="InterPro" id="IPR003439">
    <property type="entry name" value="ABC_transporter-like_ATP-bd"/>
</dbReference>
<dbReference type="GO" id="GO:0005737">
    <property type="term" value="C:cytoplasm"/>
    <property type="evidence" value="ECO:0007669"/>
    <property type="project" value="UniProtKB-SubCell"/>
</dbReference>
<dbReference type="AlphaFoldDB" id="A0A9Q5Z4M2"/>
<dbReference type="FunFam" id="1.20.1580.10:FF:000002">
    <property type="entry name" value="UvrABC system protein A"/>
    <property type="match status" value="1"/>
</dbReference>
<evidence type="ECO:0000256" key="6">
    <source>
        <dbReference type="ARBA" id="ARBA00022763"/>
    </source>
</evidence>
<name>A0A9Q5Z4M2_NOSLI</name>
<evidence type="ECO:0000256" key="17">
    <source>
        <dbReference type="HAMAP-Rule" id="MF_00205"/>
    </source>
</evidence>
<evidence type="ECO:0000256" key="16">
    <source>
        <dbReference type="ARBA" id="ARBA00042156"/>
    </source>
</evidence>
<evidence type="ECO:0000256" key="11">
    <source>
        <dbReference type="ARBA" id="ARBA00022881"/>
    </source>
</evidence>
<protein>
    <recommendedName>
        <fullName evidence="15 17">UvrABC system protein A</fullName>
        <shortName evidence="17">UvrA protein</shortName>
    </recommendedName>
    <alternativeName>
        <fullName evidence="16 17">Excinuclease ABC subunit A</fullName>
    </alternativeName>
</protein>
<keyword evidence="12 17" id="KW-0238">DNA-binding</keyword>
<keyword evidence="11 17" id="KW-0267">Excision nuclease</keyword>
<evidence type="ECO:0000256" key="5">
    <source>
        <dbReference type="ARBA" id="ARBA00022741"/>
    </source>
</evidence>
<evidence type="ECO:0000256" key="10">
    <source>
        <dbReference type="ARBA" id="ARBA00022840"/>
    </source>
</evidence>
<evidence type="ECO:0000256" key="15">
    <source>
        <dbReference type="ARBA" id="ARBA00039316"/>
    </source>
</evidence>
<keyword evidence="8 17" id="KW-0863">Zinc-finger</keyword>
<comment type="caution">
    <text evidence="19">The sequence shown here is derived from an EMBL/GenBank/DDBJ whole genome shotgun (WGS) entry which is preliminary data.</text>
</comment>
<dbReference type="SUPFAM" id="SSF52540">
    <property type="entry name" value="P-loop containing nucleoside triphosphate hydrolases"/>
    <property type="match status" value="2"/>
</dbReference>
<dbReference type="Gene3D" id="3.30.1490.20">
    <property type="entry name" value="ATP-grasp fold, A domain"/>
    <property type="match status" value="1"/>
</dbReference>
<dbReference type="EMBL" id="LAHD01000206">
    <property type="protein sequence ID" value="PHJ92927.1"/>
    <property type="molecule type" value="Genomic_DNA"/>
</dbReference>
<dbReference type="GO" id="GO:0016887">
    <property type="term" value="F:ATP hydrolysis activity"/>
    <property type="evidence" value="ECO:0007669"/>
    <property type="project" value="InterPro"/>
</dbReference>
<evidence type="ECO:0000256" key="3">
    <source>
        <dbReference type="ARBA" id="ARBA00022723"/>
    </source>
</evidence>
<dbReference type="Pfam" id="PF17760">
    <property type="entry name" value="UvrA_inter"/>
    <property type="match status" value="1"/>
</dbReference>
<keyword evidence="10 17" id="KW-0067">ATP-binding</keyword>
<dbReference type="Gene3D" id="1.10.8.280">
    <property type="entry name" value="ABC transporter ATPase domain-like"/>
    <property type="match status" value="1"/>
</dbReference>
<keyword evidence="17" id="KW-0742">SOS response</keyword>
<dbReference type="GeneID" id="57097684"/>
<dbReference type="GO" id="GO:0003677">
    <property type="term" value="F:DNA binding"/>
    <property type="evidence" value="ECO:0007669"/>
    <property type="project" value="UniProtKB-UniRule"/>
</dbReference>
<evidence type="ECO:0000256" key="7">
    <source>
        <dbReference type="ARBA" id="ARBA00022769"/>
    </source>
</evidence>
<dbReference type="CDD" id="cd03270">
    <property type="entry name" value="ABC_UvrA_I"/>
    <property type="match status" value="1"/>
</dbReference>
<sequence>MSESQLTASPKFLSEQANAQASLLNGHLPSPNSQNTIRIRGARQHNLKNIDLELPRDRLIVFTGVSGSGKSSLAFDTIFAEGQRRYVESLSAYARQFLGQLDKPDVEAIEGLSPAISIDQKSTSHNPRSTVGTVTEIYDYLRLLFGRAGEPHCPICHRCIAPQTIDEMCDRILELPDRTRFQILAPVVRGKKGTHRKLLSSLASQGFVRVRVDGEVRELSDSIELDKNLTHTIEVVIDRLVKKDGIQERLVDSLSTCLKQSGGIATIVVSSNDGETTTDEELVFSENFACPEHGAVMEELSPRLFSFNSPYGACPNCHGIGTLRRFAPDLIVPDPEAPVYAAIAPWSEKDNSYYLELLYSVGQAYGFELQTNWNKLTAEQQQTLLYGEKEEKTKTDKKQTFKGIVPILQRQYEGGSELIKQKLEQYLIDQPCEVCHGKRLKPEALAVKLGQYGILDLTSVSIRDCRERVEQLKLSDRQLQIADLVLREIKARLQFLLDVGLDYLTLDRPAMTLSGGEAQRIRLATQIGSGLTGVLYVLDEPSIGLHQRDNGRLLKTLTKLRDLGNTLIVVEHDEETIRAANYIVDIGPGAGIHGGNIIAQGDLEALLTAEDSLTGAYLSGRRVINTPPERREGNGRSLIIKNAHRNNLRNIDVEIPLGKLVAVTGVSGSGKSTLVNELLYPSLQHHLTKKVPLPKDLDKIQGLSSIDKAIVIDQSPIGRTPRSNPATYTGIFDAIRDVFSQTIEAKARGYKPGQFSFNVKGGRCEACSGQGVNVIEMNFLPDVYVQCEICKGARYNRETLQVKYKDKSISDVLNMTVEESLDFFQNIPKAFARLQTLFDVGLGYIQLGQPATTLSGGEAQRVKLATELSRRATGKTLYLIDEPTTGLSFYDVHKLLDVLQRLVDKGNSILVIEHNLDVIRCADWVIDLGPEGGDKGGELIAVGTPEEVAANPKSYTGQYLQQVLQQYPPQATTIKSM</sequence>
<dbReference type="PROSITE" id="PS00211">
    <property type="entry name" value="ABC_TRANSPORTER_1"/>
    <property type="match status" value="2"/>
</dbReference>
<keyword evidence="3 17" id="KW-0479">Metal-binding</keyword>
<dbReference type="InterPro" id="IPR013815">
    <property type="entry name" value="ATP_grasp_subdomain_1"/>
</dbReference>
<evidence type="ECO:0000256" key="13">
    <source>
        <dbReference type="ARBA" id="ARBA00023204"/>
    </source>
</evidence>
<feature type="binding site" evidence="17">
    <location>
        <begin position="64"/>
        <end position="71"/>
    </location>
    <ligand>
        <name>ATP</name>
        <dbReference type="ChEBI" id="CHEBI:30616"/>
    </ligand>
</feature>
<evidence type="ECO:0000256" key="9">
    <source>
        <dbReference type="ARBA" id="ARBA00022833"/>
    </source>
</evidence>
<evidence type="ECO:0000259" key="18">
    <source>
        <dbReference type="PROSITE" id="PS50893"/>
    </source>
</evidence>
<dbReference type="InterPro" id="IPR041102">
    <property type="entry name" value="UvrA_inter"/>
</dbReference>
<keyword evidence="5 17" id="KW-0547">Nucleotide-binding</keyword>
<dbReference type="Proteomes" id="UP000222310">
    <property type="component" value="Unassembled WGS sequence"/>
</dbReference>
<dbReference type="GO" id="GO:0009380">
    <property type="term" value="C:excinuclease repair complex"/>
    <property type="evidence" value="ECO:0007669"/>
    <property type="project" value="InterPro"/>
</dbReference>
<evidence type="ECO:0000256" key="1">
    <source>
        <dbReference type="ARBA" id="ARBA00004496"/>
    </source>
</evidence>
<keyword evidence="6 17" id="KW-0227">DNA damage</keyword>
<dbReference type="GO" id="GO:0009381">
    <property type="term" value="F:excinuclease ABC activity"/>
    <property type="evidence" value="ECO:0007669"/>
    <property type="project" value="UniProtKB-UniRule"/>
</dbReference>
<dbReference type="HAMAP" id="MF_00205">
    <property type="entry name" value="UvrA"/>
    <property type="match status" value="1"/>
</dbReference>
<organism evidence="19 20">
    <name type="scientific">Nostoc linckia z8</name>
    <dbReference type="NCBI Taxonomy" id="1628746"/>
    <lineage>
        <taxon>Bacteria</taxon>
        <taxon>Bacillati</taxon>
        <taxon>Cyanobacteriota</taxon>
        <taxon>Cyanophyceae</taxon>
        <taxon>Nostocales</taxon>
        <taxon>Nostocaceae</taxon>
        <taxon>Nostoc</taxon>
    </lineage>
</organism>
<feature type="domain" description="ABC transporter" evidence="18">
    <location>
        <begin position="629"/>
        <end position="961"/>
    </location>
</feature>
<dbReference type="NCBIfam" id="TIGR00630">
    <property type="entry name" value="uvra"/>
    <property type="match status" value="1"/>
</dbReference>
<feature type="binding site" evidence="17">
    <location>
        <begin position="665"/>
        <end position="672"/>
    </location>
    <ligand>
        <name>ATP</name>
        <dbReference type="ChEBI" id="CHEBI:30616"/>
    </ligand>
</feature>